<evidence type="ECO:0000313" key="6">
    <source>
        <dbReference type="EMBL" id="CTP92048.1"/>
    </source>
</evidence>
<dbReference type="PROSITE" id="PS52009">
    <property type="entry name" value="GH84"/>
    <property type="match status" value="1"/>
</dbReference>
<dbReference type="SUPFAM" id="SSF55545">
    <property type="entry name" value="beta-N-acetylhexosaminidase-like domain"/>
    <property type="match status" value="1"/>
</dbReference>
<dbReference type="AlphaFoldDB" id="A0A0K3A2A8"/>
<evidence type="ECO:0000259" key="5">
    <source>
        <dbReference type="PROSITE" id="PS52009"/>
    </source>
</evidence>
<evidence type="ECO:0000256" key="1">
    <source>
        <dbReference type="ARBA" id="ARBA00022801"/>
    </source>
</evidence>
<dbReference type="InterPro" id="IPR017853">
    <property type="entry name" value="GH"/>
</dbReference>
<feature type="signal peptide" evidence="4">
    <location>
        <begin position="1"/>
        <end position="29"/>
    </location>
</feature>
<keyword evidence="1 3" id="KW-0378">Hydrolase</keyword>
<dbReference type="Gene3D" id="3.30.379.10">
    <property type="entry name" value="Chitobiase/beta-hexosaminidase domain 2-like"/>
    <property type="match status" value="1"/>
</dbReference>
<dbReference type="InterPro" id="IPR029018">
    <property type="entry name" value="Hex-like_dom2"/>
</dbReference>
<feature type="active site" description="Proton donor" evidence="3">
    <location>
        <position position="294"/>
    </location>
</feature>
<dbReference type="PANTHER" id="PTHR13170:SF16">
    <property type="entry name" value="PROTEIN O-GLCNACASE"/>
    <property type="match status" value="1"/>
</dbReference>
<gene>
    <name evidence="6" type="ORF">XTALMG727_3638</name>
</gene>
<dbReference type="GO" id="GO:0005975">
    <property type="term" value="P:carbohydrate metabolic process"/>
    <property type="evidence" value="ECO:0007669"/>
    <property type="project" value="UniProtKB-ARBA"/>
</dbReference>
<protein>
    <submittedName>
        <fullName evidence="6">Beta-N-acetylglucosaminidase</fullName>
    </submittedName>
</protein>
<accession>A0A0K3A2A8</accession>
<proteinExistence type="inferred from homology"/>
<dbReference type="SUPFAM" id="SSF51445">
    <property type="entry name" value="(Trans)glycosidases"/>
    <property type="match status" value="1"/>
</dbReference>
<evidence type="ECO:0000256" key="4">
    <source>
        <dbReference type="SAM" id="SignalP"/>
    </source>
</evidence>
<comment type="similarity">
    <text evidence="3">Belongs to the glycosyl hydrolase 84 family.</text>
</comment>
<keyword evidence="7" id="KW-1185">Reference proteome</keyword>
<sequence length="718" mass="76068">MTRRDAATGLRLRSIMLALGLALAVPAMAQPVTRPALFPSPVSVRLQAGTVALGRKVVLVAAPGADPASVALVRRILLSAGVERIASASRLPATLAQTYIVVGTGEAAVVRDALARSKAVQETRKEGYTLASVAAGKGSLITLAGHDADGLFHAAQTLRQLAERAAIPTLVIQDYPAMPIRGTIEGFYGAPWSMADRAKHIEFLARIKANTYIYSPKDDPHARDRWREAYPAVTLKALGKLVAIAQRNHVDFVYAISPGPSVCFSDPADAKALLRKFDTFRALGVRSFYVALDDIEYTKWNCARDKTAFGASGAQAAGVAQAQLLNLVQADLVARHDAASHLIMVPTEYYDAKESPYKAALRQHLDPKIVVQWTGTDVVPPAISIPDARAATKAFGRKTLLWDNYPVNDYETSAGRLLLAPYTRREAGLSAELAGIVSNPMNQEVPSRVAVMGLAAFAWNDQGYDAERTWHAAARALAAGDARVTAALLTFFDTQHLAPTFGSQPWQEQAPRLKAVLDRVREALAGGDADARGQALAELARSADEIAAAPGIIRAGVTDPGFAEQSRPWLDAMQVWGRALQATAAGLQAANRGDAAASGVFADATRLAAEAAAIQSIPGATRFGGPVKIADGVLDRFVADAPTLIALDVPADSAPTAARSPAWAMRRLSAWRKRLVEQADGGRIGAQQAPMQACRPCQSGHALSSACAASTSRSQAAL</sequence>
<reference evidence="7" key="1">
    <citation type="submission" date="2015-07" db="EMBL/GenBank/DDBJ databases">
        <authorList>
            <person name="Wibberg D."/>
        </authorList>
    </citation>
    <scope>NUCLEOTIDE SEQUENCE [LARGE SCALE GENOMIC DNA]</scope>
</reference>
<dbReference type="InterPro" id="IPR011496">
    <property type="entry name" value="O-GlcNAcase_cat"/>
</dbReference>
<feature type="domain" description="GH84" evidence="5">
    <location>
        <begin position="179"/>
        <end position="462"/>
    </location>
</feature>
<dbReference type="InterPro" id="IPR051822">
    <property type="entry name" value="Glycosyl_Hydrolase_84"/>
</dbReference>
<dbReference type="EMBL" id="CXOI01000068">
    <property type="protein sequence ID" value="CTP92048.1"/>
    <property type="molecule type" value="Genomic_DNA"/>
</dbReference>
<evidence type="ECO:0000256" key="3">
    <source>
        <dbReference type="PROSITE-ProRule" id="PRU01353"/>
    </source>
</evidence>
<evidence type="ECO:0000313" key="7">
    <source>
        <dbReference type="Proteomes" id="UP000046187"/>
    </source>
</evidence>
<feature type="chain" id="PRO_5005493580" evidence="4">
    <location>
        <begin position="30"/>
        <end position="718"/>
    </location>
</feature>
<dbReference type="PANTHER" id="PTHR13170">
    <property type="entry name" value="O-GLCNACASE"/>
    <property type="match status" value="1"/>
</dbReference>
<dbReference type="Proteomes" id="UP000046187">
    <property type="component" value="Unassembled WGS sequence"/>
</dbReference>
<dbReference type="Gene3D" id="3.20.20.80">
    <property type="entry name" value="Glycosidases"/>
    <property type="match status" value="1"/>
</dbReference>
<name>A0A0K3A2A8_9XANT</name>
<dbReference type="Pfam" id="PF07555">
    <property type="entry name" value="NAGidase"/>
    <property type="match status" value="1"/>
</dbReference>
<dbReference type="InterPro" id="IPR015882">
    <property type="entry name" value="HEX_bac_N"/>
</dbReference>
<evidence type="ECO:0000256" key="2">
    <source>
        <dbReference type="ARBA" id="ARBA00023295"/>
    </source>
</evidence>
<organism evidence="6 7">
    <name type="scientific">Xanthomonas graminis pv. arrhenatheri LMG 727</name>
    <dbReference type="NCBI Taxonomy" id="1195923"/>
    <lineage>
        <taxon>Bacteria</taxon>
        <taxon>Pseudomonadati</taxon>
        <taxon>Pseudomonadota</taxon>
        <taxon>Gammaproteobacteria</taxon>
        <taxon>Lysobacterales</taxon>
        <taxon>Lysobacteraceae</taxon>
        <taxon>Xanthomonas</taxon>
        <taxon>Xanthomonas translucens group</taxon>
        <taxon>Xanthomonas graminis</taxon>
    </lineage>
</organism>
<keyword evidence="4" id="KW-0732">Signal</keyword>
<dbReference type="Pfam" id="PF02838">
    <property type="entry name" value="Glyco_hydro_20b"/>
    <property type="match status" value="1"/>
</dbReference>
<dbReference type="GO" id="GO:0015929">
    <property type="term" value="F:hexosaminidase activity"/>
    <property type="evidence" value="ECO:0007669"/>
    <property type="project" value="UniProtKB-ARBA"/>
</dbReference>
<keyword evidence="2 3" id="KW-0326">Glycosidase</keyword>
<dbReference type="GO" id="GO:1901135">
    <property type="term" value="P:carbohydrate derivative metabolic process"/>
    <property type="evidence" value="ECO:0007669"/>
    <property type="project" value="UniProtKB-ARBA"/>
</dbReference>
<dbReference type="Gene3D" id="1.20.58.460">
    <property type="entry name" value="Hyaluronidase post-catalytic domain-like"/>
    <property type="match status" value="1"/>
</dbReference>